<dbReference type="InterPro" id="IPR009799">
    <property type="entry name" value="EthD_dom"/>
</dbReference>
<dbReference type="Pfam" id="PF07110">
    <property type="entry name" value="EthD"/>
    <property type="match status" value="2"/>
</dbReference>
<dbReference type="KEGG" id="sphj:BSL82_04280"/>
<sequence>MIRLIGLLTKKSGMNYADFVDYYEHRHVPLINRIFPGFSAYSRNYVLPNGQVEGGHIEDTPAAPDFNVVTSLWFSDRAALQAALRALDQPDIRSAIIEDENNFIERDRTITFFVDEYATPDANLRGAPKGQTGEKMTKMVVMLNRNPTITVDQMRDYYEGHHSVLAAKYLSMLASYHRNYVISDGSLDTGALESARRPEFDAITEIWFRKQEDIQEMIDTLSEPVAAKLFADDEEKILDRSRIQRFMVDERVTPAADIGRGG</sequence>
<dbReference type="SUPFAM" id="SSF54909">
    <property type="entry name" value="Dimeric alpha+beta barrel"/>
    <property type="match status" value="2"/>
</dbReference>
<feature type="domain" description="EthD" evidence="1">
    <location>
        <begin position="147"/>
        <end position="241"/>
    </location>
</feature>
<accession>A0A1L3ZSM2</accession>
<proteinExistence type="predicted"/>
<dbReference type="NCBIfam" id="TIGR02118">
    <property type="entry name" value="EthD family reductase"/>
    <property type="match status" value="1"/>
</dbReference>
<dbReference type="EMBL" id="CP018221">
    <property type="protein sequence ID" value="API58624.1"/>
    <property type="molecule type" value="Genomic_DNA"/>
</dbReference>
<reference evidence="3" key="1">
    <citation type="submission" date="2016-11" db="EMBL/GenBank/DDBJ databases">
        <title>Complete Genome Sequence of alachlor-degrading Sphingomonas sp. strain JJ-A5.</title>
        <authorList>
            <person name="Lee H."/>
            <person name="Ka J.-O."/>
        </authorList>
    </citation>
    <scope>NUCLEOTIDE SEQUENCE [LARGE SCALE GENOMIC DNA]</scope>
    <source>
        <strain evidence="3">JJ-A5</strain>
    </source>
</reference>
<dbReference type="AlphaFoldDB" id="A0A1L3ZSM2"/>
<feature type="domain" description="EthD" evidence="1">
    <location>
        <begin position="11"/>
        <end position="106"/>
    </location>
</feature>
<evidence type="ECO:0000259" key="1">
    <source>
        <dbReference type="Pfam" id="PF07110"/>
    </source>
</evidence>
<dbReference type="GO" id="GO:0016491">
    <property type="term" value="F:oxidoreductase activity"/>
    <property type="evidence" value="ECO:0007669"/>
    <property type="project" value="InterPro"/>
</dbReference>
<dbReference type="Proteomes" id="UP000182063">
    <property type="component" value="Chromosome"/>
</dbReference>
<gene>
    <name evidence="2" type="ORF">BSL82_04280</name>
</gene>
<keyword evidence="3" id="KW-1185">Reference proteome</keyword>
<dbReference type="Gene3D" id="3.30.70.100">
    <property type="match status" value="2"/>
</dbReference>
<protein>
    <recommendedName>
        <fullName evidence="1">EthD domain-containing protein</fullName>
    </recommendedName>
</protein>
<evidence type="ECO:0000313" key="2">
    <source>
        <dbReference type="EMBL" id="API58624.1"/>
    </source>
</evidence>
<dbReference type="InterPro" id="IPR011008">
    <property type="entry name" value="Dimeric_a/b-barrel"/>
</dbReference>
<organism evidence="2 3">
    <name type="scientific">Tardibacter chloracetimidivorans</name>
    <dbReference type="NCBI Taxonomy" id="1921510"/>
    <lineage>
        <taxon>Bacteria</taxon>
        <taxon>Pseudomonadati</taxon>
        <taxon>Pseudomonadota</taxon>
        <taxon>Alphaproteobacteria</taxon>
        <taxon>Sphingomonadales</taxon>
        <taxon>Sphingomonadaceae</taxon>
        <taxon>Tardibacter</taxon>
    </lineage>
</organism>
<evidence type="ECO:0000313" key="3">
    <source>
        <dbReference type="Proteomes" id="UP000182063"/>
    </source>
</evidence>
<name>A0A1L3ZSM2_9SPHN</name>